<dbReference type="InterPro" id="IPR020449">
    <property type="entry name" value="Tscrpt_reg_AraC-type_HTH"/>
</dbReference>
<dbReference type="PANTHER" id="PTHR46796">
    <property type="entry name" value="HTH-TYPE TRANSCRIPTIONAL ACTIVATOR RHAS-RELATED"/>
    <property type="match status" value="1"/>
</dbReference>
<dbReference type="PRINTS" id="PR00032">
    <property type="entry name" value="HTHARAC"/>
</dbReference>
<name>A0A931FSC4_9HYPH</name>
<dbReference type="Proteomes" id="UP000599312">
    <property type="component" value="Unassembled WGS sequence"/>
</dbReference>
<evidence type="ECO:0000256" key="2">
    <source>
        <dbReference type="ARBA" id="ARBA00023125"/>
    </source>
</evidence>
<evidence type="ECO:0000313" key="6">
    <source>
        <dbReference type="EMBL" id="MBF9235448.1"/>
    </source>
</evidence>
<evidence type="ECO:0000256" key="3">
    <source>
        <dbReference type="ARBA" id="ARBA00023163"/>
    </source>
</evidence>
<keyword evidence="3" id="KW-0804">Transcription</keyword>
<dbReference type="PROSITE" id="PS01124">
    <property type="entry name" value="HTH_ARAC_FAMILY_2"/>
    <property type="match status" value="1"/>
</dbReference>
<dbReference type="SMART" id="SM00342">
    <property type="entry name" value="HTH_ARAC"/>
    <property type="match status" value="1"/>
</dbReference>
<proteinExistence type="predicted"/>
<keyword evidence="2" id="KW-0238">DNA-binding</keyword>
<dbReference type="GO" id="GO:0043565">
    <property type="term" value="F:sequence-specific DNA binding"/>
    <property type="evidence" value="ECO:0007669"/>
    <property type="project" value="InterPro"/>
</dbReference>
<evidence type="ECO:0000313" key="7">
    <source>
        <dbReference type="Proteomes" id="UP000599312"/>
    </source>
</evidence>
<feature type="domain" description="HTH araC/xylS-type" evidence="5">
    <location>
        <begin position="175"/>
        <end position="274"/>
    </location>
</feature>
<dbReference type="InterPro" id="IPR009057">
    <property type="entry name" value="Homeodomain-like_sf"/>
</dbReference>
<dbReference type="Gene3D" id="1.10.10.60">
    <property type="entry name" value="Homeodomain-like"/>
    <property type="match status" value="1"/>
</dbReference>
<accession>A0A931FSC4</accession>
<comment type="caution">
    <text evidence="6">The sequence shown here is derived from an EMBL/GenBank/DDBJ whole genome shotgun (WGS) entry which is preliminary data.</text>
</comment>
<reference evidence="6" key="1">
    <citation type="submission" date="2020-11" db="EMBL/GenBank/DDBJ databases">
        <authorList>
            <person name="Kim M.K."/>
        </authorList>
    </citation>
    <scope>NUCLEOTIDE SEQUENCE</scope>
    <source>
        <strain evidence="6">BT350</strain>
    </source>
</reference>
<sequence>MLQVVELDFAGSTKEPFETDCFSWDLDDIKLERTFLPPTVEEQWRHLLASDLDHWCLVLAHGAKNACDQISFRSLTKSFEGRAIDYQVLSLSLPRDAIRKEAQYLDDTHGTVLKSWQGALLTDFLASLVRELPSVPREDLPGLRATICALAKACLAPGSEHMEGASNAIVAGLRERARRIVRQHMASPDFGPETLGRLLAVSRSKLYRLFERDGGVARFIRRERLGEANRLLTQAKHKTPICALATEVGFSDHSAFSRAFKLTYGYSPSEAREMAEANRIFETQVSTEAGAPQGRSLPRGARGSNPRKG</sequence>
<dbReference type="GO" id="GO:0003700">
    <property type="term" value="F:DNA-binding transcription factor activity"/>
    <property type="evidence" value="ECO:0007669"/>
    <property type="project" value="InterPro"/>
</dbReference>
<dbReference type="InterPro" id="IPR050204">
    <property type="entry name" value="AraC_XylS_family_regulators"/>
</dbReference>
<keyword evidence="7" id="KW-1185">Reference proteome</keyword>
<dbReference type="Pfam" id="PF12833">
    <property type="entry name" value="HTH_18"/>
    <property type="match status" value="1"/>
</dbReference>
<dbReference type="SUPFAM" id="SSF46689">
    <property type="entry name" value="Homeodomain-like"/>
    <property type="match status" value="1"/>
</dbReference>
<evidence type="ECO:0000256" key="1">
    <source>
        <dbReference type="ARBA" id="ARBA00023015"/>
    </source>
</evidence>
<gene>
    <name evidence="6" type="ORF">I2H38_18965</name>
</gene>
<evidence type="ECO:0000259" key="5">
    <source>
        <dbReference type="PROSITE" id="PS01124"/>
    </source>
</evidence>
<evidence type="ECO:0000256" key="4">
    <source>
        <dbReference type="SAM" id="MobiDB-lite"/>
    </source>
</evidence>
<dbReference type="EMBL" id="JADQDO010000013">
    <property type="protein sequence ID" value="MBF9235448.1"/>
    <property type="molecule type" value="Genomic_DNA"/>
</dbReference>
<feature type="region of interest" description="Disordered" evidence="4">
    <location>
        <begin position="281"/>
        <end position="309"/>
    </location>
</feature>
<protein>
    <submittedName>
        <fullName evidence="6">Helix-turn-helix domain-containing protein</fullName>
    </submittedName>
</protein>
<organism evidence="6 7">
    <name type="scientific">Microvirga alba</name>
    <dbReference type="NCBI Taxonomy" id="2791025"/>
    <lineage>
        <taxon>Bacteria</taxon>
        <taxon>Pseudomonadati</taxon>
        <taxon>Pseudomonadota</taxon>
        <taxon>Alphaproteobacteria</taxon>
        <taxon>Hyphomicrobiales</taxon>
        <taxon>Methylobacteriaceae</taxon>
        <taxon>Microvirga</taxon>
    </lineage>
</organism>
<keyword evidence="1" id="KW-0805">Transcription regulation</keyword>
<dbReference type="AlphaFoldDB" id="A0A931FSC4"/>
<dbReference type="PANTHER" id="PTHR46796:SF6">
    <property type="entry name" value="ARAC SUBFAMILY"/>
    <property type="match status" value="1"/>
</dbReference>
<dbReference type="InterPro" id="IPR018060">
    <property type="entry name" value="HTH_AraC"/>
</dbReference>